<keyword evidence="2" id="KW-1185">Reference proteome</keyword>
<proteinExistence type="predicted"/>
<name>A0ABU2FV89_9EURY</name>
<dbReference type="Proteomes" id="UP001268864">
    <property type="component" value="Unassembled WGS sequence"/>
</dbReference>
<evidence type="ECO:0000313" key="2">
    <source>
        <dbReference type="Proteomes" id="UP001268864"/>
    </source>
</evidence>
<gene>
    <name evidence="1" type="ORF">NDI86_21495</name>
</gene>
<evidence type="ECO:0000313" key="1">
    <source>
        <dbReference type="EMBL" id="MDS0284679.1"/>
    </source>
</evidence>
<accession>A0ABU2FV89</accession>
<organism evidence="1 2">
    <name type="scientific">Haloarcula onubensis</name>
    <dbReference type="NCBI Taxonomy" id="2950539"/>
    <lineage>
        <taxon>Archaea</taxon>
        <taxon>Methanobacteriati</taxon>
        <taxon>Methanobacteriota</taxon>
        <taxon>Stenosarchaea group</taxon>
        <taxon>Halobacteria</taxon>
        <taxon>Halobacteriales</taxon>
        <taxon>Haloarculaceae</taxon>
        <taxon>Haloarcula</taxon>
    </lineage>
</organism>
<sequence>MPVATEKVYGHVSVQGRDYPIVTGGSGTRNRGTEIETGLTYNTDRYNTAAKMAVTVLSEEEIGESIPVDVSIRGTTMFSGTIRNSKEGISDRVRIEAYDAVADLKRNTITASYDRADIGSIAQDALDEAGVAGAIDLPTVRVSPEFDGLRCDKVLKKVARWGDAAWWTTAENVVVVTETIASETESHDLQFIRDASPGKRTPAYQSVRVIGSSAVSRRGLGYRYLLSSQPIIATAGSGQPVFEFRDNDIQSQQQAENVAKALKKRLDEQQKSGWVEVVGREDIRPFDDVSVPPALGGETYLVRAVEQTIDDRSGFVTRLTLGGLISP</sequence>
<evidence type="ECO:0008006" key="3">
    <source>
        <dbReference type="Google" id="ProtNLM"/>
    </source>
</evidence>
<dbReference type="EMBL" id="JAMQOS010000010">
    <property type="protein sequence ID" value="MDS0284679.1"/>
    <property type="molecule type" value="Genomic_DNA"/>
</dbReference>
<dbReference type="RefSeq" id="WP_310902345.1">
    <property type="nucleotide sequence ID" value="NZ_JAMQOS010000010.1"/>
</dbReference>
<comment type="caution">
    <text evidence="1">The sequence shown here is derived from an EMBL/GenBank/DDBJ whole genome shotgun (WGS) entry which is preliminary data.</text>
</comment>
<reference evidence="1 2" key="1">
    <citation type="submission" date="2022-06" db="EMBL/GenBank/DDBJ databases">
        <title>Halomicroarcula sp. a new haloarchaeum isolate from saline soil.</title>
        <authorList>
            <person name="Strakova D."/>
            <person name="Galisteo C."/>
            <person name="Sanchez-Porro C."/>
            <person name="Ventosa A."/>
        </authorList>
    </citation>
    <scope>NUCLEOTIDE SEQUENCE [LARGE SCALE GENOMIC DNA]</scope>
    <source>
        <strain evidence="1 2">S3CR25-11</strain>
    </source>
</reference>
<protein>
    <recommendedName>
        <fullName evidence="3">Phage tail protein</fullName>
    </recommendedName>
</protein>
<dbReference type="SUPFAM" id="SSF69279">
    <property type="entry name" value="Phage tail proteins"/>
    <property type="match status" value="1"/>
</dbReference>